<evidence type="ECO:0000313" key="4">
    <source>
        <dbReference type="EMBL" id="MFC5067706.1"/>
    </source>
</evidence>
<evidence type="ECO:0000313" key="5">
    <source>
        <dbReference type="Proteomes" id="UP001595796"/>
    </source>
</evidence>
<accession>A0ABV9Z4D0</accession>
<dbReference type="EMBL" id="JBHSJF010000005">
    <property type="protein sequence ID" value="MFC5067706.1"/>
    <property type="molecule type" value="Genomic_DNA"/>
</dbReference>
<organism evidence="4 5">
    <name type="scientific">Flaviflagellibacter deserti</name>
    <dbReference type="NCBI Taxonomy" id="2267266"/>
    <lineage>
        <taxon>Bacteria</taxon>
        <taxon>Pseudomonadati</taxon>
        <taxon>Pseudomonadota</taxon>
        <taxon>Alphaproteobacteria</taxon>
        <taxon>Hyphomicrobiales</taxon>
        <taxon>Flaviflagellibacter</taxon>
    </lineage>
</organism>
<dbReference type="SUPFAM" id="SSF51735">
    <property type="entry name" value="NAD(P)-binding Rossmann-fold domains"/>
    <property type="match status" value="1"/>
</dbReference>
<evidence type="ECO:0000256" key="1">
    <source>
        <dbReference type="ARBA" id="ARBA00006484"/>
    </source>
</evidence>
<feature type="compositionally biased region" description="Basic and acidic residues" evidence="3">
    <location>
        <begin position="7"/>
        <end position="28"/>
    </location>
</feature>
<evidence type="ECO:0000256" key="3">
    <source>
        <dbReference type="SAM" id="MobiDB-lite"/>
    </source>
</evidence>
<keyword evidence="5" id="KW-1185">Reference proteome</keyword>
<dbReference type="PRINTS" id="PR00081">
    <property type="entry name" value="GDHRDH"/>
</dbReference>
<comment type="similarity">
    <text evidence="1">Belongs to the short-chain dehydrogenases/reductases (SDR) family.</text>
</comment>
<dbReference type="PANTHER" id="PTHR48107">
    <property type="entry name" value="NADPH-DEPENDENT ALDEHYDE REDUCTASE-LIKE PROTEIN, CHLOROPLASTIC-RELATED"/>
    <property type="match status" value="1"/>
</dbReference>
<sequence>MSMPAQKQDDQPGHEHLMNPRPDYEPRLKGTGRLKGKVALITGGDSGIGRATAVAFAEEGADIAFVYLDERKDADETRKLIEGRGSRAHAISADLGFPDAAAKVMRETINAFGRLDILVNNCAEQHVVEDFSEIDPDQIERTFRTNIFSYLFVTREALKHLGKGSTIINTASITAFRGNEVLVDYSSTRGAAVAFTRALSQQLAKKGIRVNAVAPGPIWTPLIPASFDKDKVAEFGKNTPLGRPGQPNEVASCFLFLATEESSYITGQVIHVNGGTPI</sequence>
<dbReference type="Proteomes" id="UP001595796">
    <property type="component" value="Unassembled WGS sequence"/>
</dbReference>
<evidence type="ECO:0000256" key="2">
    <source>
        <dbReference type="ARBA" id="ARBA00023002"/>
    </source>
</evidence>
<dbReference type="Gene3D" id="3.40.50.720">
    <property type="entry name" value="NAD(P)-binding Rossmann-like Domain"/>
    <property type="match status" value="1"/>
</dbReference>
<dbReference type="RefSeq" id="WP_114958157.1">
    <property type="nucleotide sequence ID" value="NZ_JBHSJF010000005.1"/>
</dbReference>
<dbReference type="PANTHER" id="PTHR48107:SF16">
    <property type="entry name" value="NADPH-DEPENDENT ALDEHYDE REDUCTASE 1, CHLOROPLASTIC"/>
    <property type="match status" value="1"/>
</dbReference>
<dbReference type="CDD" id="cd05355">
    <property type="entry name" value="SDR_c1"/>
    <property type="match status" value="1"/>
</dbReference>
<dbReference type="InterPro" id="IPR002347">
    <property type="entry name" value="SDR_fam"/>
</dbReference>
<dbReference type="InterPro" id="IPR036291">
    <property type="entry name" value="NAD(P)-bd_dom_sf"/>
</dbReference>
<gene>
    <name evidence="4" type="ORF">ACFPFW_06710</name>
</gene>
<reference evidence="5" key="1">
    <citation type="journal article" date="2019" name="Int. J. Syst. Evol. Microbiol.">
        <title>The Global Catalogue of Microorganisms (GCM) 10K type strain sequencing project: providing services to taxonomists for standard genome sequencing and annotation.</title>
        <authorList>
            <consortium name="The Broad Institute Genomics Platform"/>
            <consortium name="The Broad Institute Genome Sequencing Center for Infectious Disease"/>
            <person name="Wu L."/>
            <person name="Ma J."/>
        </authorList>
    </citation>
    <scope>NUCLEOTIDE SEQUENCE [LARGE SCALE GENOMIC DNA]</scope>
    <source>
        <strain evidence="5">CGMCC 1.16444</strain>
    </source>
</reference>
<feature type="region of interest" description="Disordered" evidence="3">
    <location>
        <begin position="1"/>
        <end position="30"/>
    </location>
</feature>
<protein>
    <submittedName>
        <fullName evidence="4">SDR family oxidoreductase</fullName>
    </submittedName>
</protein>
<proteinExistence type="inferred from homology"/>
<name>A0ABV9Z4D0_9HYPH</name>
<comment type="caution">
    <text evidence="4">The sequence shown here is derived from an EMBL/GenBank/DDBJ whole genome shotgun (WGS) entry which is preliminary data.</text>
</comment>
<keyword evidence="2" id="KW-0560">Oxidoreductase</keyword>
<dbReference type="Pfam" id="PF13561">
    <property type="entry name" value="adh_short_C2"/>
    <property type="match status" value="1"/>
</dbReference>
<dbReference type="PRINTS" id="PR00080">
    <property type="entry name" value="SDRFAMILY"/>
</dbReference>